<dbReference type="InterPro" id="IPR007235">
    <property type="entry name" value="Glyco_trans_28_C"/>
</dbReference>
<organism evidence="2 3">
    <name type="scientific">Sphingosinicella rhizophila</name>
    <dbReference type="NCBI Taxonomy" id="3050082"/>
    <lineage>
        <taxon>Bacteria</taxon>
        <taxon>Pseudomonadati</taxon>
        <taxon>Pseudomonadota</taxon>
        <taxon>Alphaproteobacteria</taxon>
        <taxon>Sphingomonadales</taxon>
        <taxon>Sphingosinicellaceae</taxon>
        <taxon>Sphingosinicella</taxon>
    </lineage>
</organism>
<dbReference type="SUPFAM" id="SSF53756">
    <property type="entry name" value="UDP-Glycosyltransferase/glycogen phosphorylase"/>
    <property type="match status" value="1"/>
</dbReference>
<dbReference type="RefSeq" id="WP_315723715.1">
    <property type="nucleotide sequence ID" value="NZ_JAVUPU010000002.1"/>
</dbReference>
<proteinExistence type="predicted"/>
<dbReference type="Pfam" id="PF04101">
    <property type="entry name" value="Glyco_tran_28_C"/>
    <property type="match status" value="1"/>
</dbReference>
<dbReference type="Gene3D" id="3.40.50.2000">
    <property type="entry name" value="Glycogen Phosphorylase B"/>
    <property type="match status" value="2"/>
</dbReference>
<evidence type="ECO:0000259" key="1">
    <source>
        <dbReference type="Pfam" id="PF04101"/>
    </source>
</evidence>
<name>A0ABU3Q3L9_9SPHN</name>
<dbReference type="InterPro" id="IPR013969">
    <property type="entry name" value="Oligosacch_biosynth_Alg14"/>
</dbReference>
<dbReference type="Proteomes" id="UP001259572">
    <property type="component" value="Unassembled WGS sequence"/>
</dbReference>
<sequence length="346" mass="37797">MADPQTTRLRICLAASGGGHLRQILDLAPFWERYDHYFVTEPTPLAESLAADHRVRTVPHFALGQAKVQSTGVLIASAVRNLIAAWRHAREERPDLVISTGAGSAFFPVLFARLFGAKFVLIESFARVHRPSLFGRLARPFANKVVVQSAHLLDMWPNSELCDPLVLLGPTNEHKDDLGFVTVGTVMPFDRLVNAVAALPEGRGRPSHIVAQVGGGGAMPDGLEGHERMGFDEIQRLLSRANIVFCHGGTGSLVTALRVGCRVVAMPRRPDLGEHYDDHQREIVTAFAAHGLIEVAEGPGDLQAALERALNATPQRATTDPSKLISRLDVFVTEWFMEKISAPLSY</sequence>
<evidence type="ECO:0000313" key="3">
    <source>
        <dbReference type="Proteomes" id="UP001259572"/>
    </source>
</evidence>
<comment type="caution">
    <text evidence="2">The sequence shown here is derived from an EMBL/GenBank/DDBJ whole genome shotgun (WGS) entry which is preliminary data.</text>
</comment>
<protein>
    <submittedName>
        <fullName evidence="2">Glycosyltransferase</fullName>
    </submittedName>
</protein>
<keyword evidence="3" id="KW-1185">Reference proteome</keyword>
<dbReference type="EMBL" id="JAVUPU010000002">
    <property type="protein sequence ID" value="MDT9598012.1"/>
    <property type="molecule type" value="Genomic_DNA"/>
</dbReference>
<evidence type="ECO:0000313" key="2">
    <source>
        <dbReference type="EMBL" id="MDT9598012.1"/>
    </source>
</evidence>
<accession>A0ABU3Q3L9</accession>
<gene>
    <name evidence="2" type="ORF">RQX22_03495</name>
</gene>
<dbReference type="Pfam" id="PF08660">
    <property type="entry name" value="Alg14"/>
    <property type="match status" value="1"/>
</dbReference>
<dbReference type="NCBIfam" id="NF046028">
    <property type="entry name" value="GluronsyltaseWelK"/>
    <property type="match status" value="1"/>
</dbReference>
<reference evidence="2 3" key="1">
    <citation type="submission" date="2023-05" db="EMBL/GenBank/DDBJ databases">
        <authorList>
            <person name="Guo Y."/>
        </authorList>
    </citation>
    <scope>NUCLEOTIDE SEQUENCE [LARGE SCALE GENOMIC DNA]</scope>
    <source>
        <strain evidence="2 3">GR2756</strain>
    </source>
</reference>
<feature type="domain" description="Glycosyl transferase family 28 C-terminal" evidence="1">
    <location>
        <begin position="180"/>
        <end position="319"/>
    </location>
</feature>